<dbReference type="AlphaFoldDB" id="A0A9D5SCW4"/>
<protein>
    <submittedName>
        <fullName evidence="1">Uncharacterized protein</fullName>
    </submittedName>
</protein>
<name>A0A9D5SCW4_XYLRU</name>
<comment type="caution">
    <text evidence="1">The sequence shown here is derived from an EMBL/GenBank/DDBJ whole genome shotgun (WGS) entry which is preliminary data.</text>
</comment>
<proteinExistence type="predicted"/>
<accession>A0A9D5SCW4</accession>
<evidence type="ECO:0000313" key="1">
    <source>
        <dbReference type="EMBL" id="MBE6272225.1"/>
    </source>
</evidence>
<reference evidence="1" key="1">
    <citation type="submission" date="2019-04" db="EMBL/GenBank/DDBJ databases">
        <title>Evolution of Biomass-Degrading Anaerobic Consortia Revealed by Metagenomics.</title>
        <authorList>
            <person name="Peng X."/>
        </authorList>
    </citation>
    <scope>NUCLEOTIDE SEQUENCE</scope>
    <source>
        <strain evidence="1">SIG140</strain>
    </source>
</reference>
<gene>
    <name evidence="1" type="ORF">E7101_14985</name>
</gene>
<sequence>MKVNAVMGRGTKKDFVDVYFLLQHYSFEELIKLYLQKYTDGSEYRALLSMTYFADADPQPMPYMFQKVDWETIKTEIKRQVEAYNRQKI</sequence>
<evidence type="ECO:0000313" key="2">
    <source>
        <dbReference type="Proteomes" id="UP000806522"/>
    </source>
</evidence>
<organism evidence="1 2">
    <name type="scientific">Xylanibacter ruminicola</name>
    <name type="common">Prevotella ruminicola</name>
    <dbReference type="NCBI Taxonomy" id="839"/>
    <lineage>
        <taxon>Bacteria</taxon>
        <taxon>Pseudomonadati</taxon>
        <taxon>Bacteroidota</taxon>
        <taxon>Bacteroidia</taxon>
        <taxon>Bacteroidales</taxon>
        <taxon>Prevotellaceae</taxon>
        <taxon>Xylanibacter</taxon>
    </lineage>
</organism>
<dbReference type="Proteomes" id="UP000806522">
    <property type="component" value="Unassembled WGS sequence"/>
</dbReference>
<dbReference type="EMBL" id="SUYC01000029">
    <property type="protein sequence ID" value="MBE6272225.1"/>
    <property type="molecule type" value="Genomic_DNA"/>
</dbReference>